<feature type="compositionally biased region" description="Polar residues" evidence="1">
    <location>
        <begin position="22"/>
        <end position="37"/>
    </location>
</feature>
<feature type="region of interest" description="Disordered" evidence="1">
    <location>
        <begin position="1"/>
        <end position="37"/>
    </location>
</feature>
<evidence type="ECO:0000313" key="2">
    <source>
        <dbReference type="EMBL" id="KAG5606840.1"/>
    </source>
</evidence>
<dbReference type="PANTHER" id="PTHR48302:SF2">
    <property type="entry name" value="DUF1985 DOMAIN-CONTAINING PROTEIN"/>
    <property type="match status" value="1"/>
</dbReference>
<dbReference type="OrthoDB" id="1194650at2759"/>
<dbReference type="AlphaFoldDB" id="A0A9J5Z4I4"/>
<gene>
    <name evidence="2" type="ORF">H5410_028332</name>
</gene>
<feature type="compositionally biased region" description="Basic residues" evidence="1">
    <location>
        <begin position="1"/>
        <end position="13"/>
    </location>
</feature>
<proteinExistence type="predicted"/>
<comment type="caution">
    <text evidence="2">The sequence shown here is derived from an EMBL/GenBank/DDBJ whole genome shotgun (WGS) entry which is preliminary data.</text>
</comment>
<name>A0A9J5Z4I4_SOLCO</name>
<reference evidence="2 3" key="1">
    <citation type="submission" date="2020-09" db="EMBL/GenBank/DDBJ databases">
        <title>De no assembly of potato wild relative species, Solanum commersonii.</title>
        <authorList>
            <person name="Cho K."/>
        </authorList>
    </citation>
    <scope>NUCLEOTIDE SEQUENCE [LARGE SCALE GENOMIC DNA]</scope>
    <source>
        <strain evidence="2">LZ3.2</strain>
        <tissue evidence="2">Leaf</tissue>
    </source>
</reference>
<protein>
    <submittedName>
        <fullName evidence="2">Uncharacterized protein</fullName>
    </submittedName>
</protein>
<accession>A0A9J5Z4I4</accession>
<dbReference type="PANTHER" id="PTHR48302">
    <property type="entry name" value="ULP1 PROTEASE FAMILY, C-TERMINAL CATALYTIC DOMAIN CONTAINING PROTEIN"/>
    <property type="match status" value="1"/>
</dbReference>
<dbReference type="EMBL" id="JACXVP010000005">
    <property type="protein sequence ID" value="KAG5606840.1"/>
    <property type="molecule type" value="Genomic_DNA"/>
</dbReference>
<evidence type="ECO:0000256" key="1">
    <source>
        <dbReference type="SAM" id="MobiDB-lite"/>
    </source>
</evidence>
<organism evidence="2 3">
    <name type="scientific">Solanum commersonii</name>
    <name type="common">Commerson's wild potato</name>
    <name type="synonym">Commerson's nightshade</name>
    <dbReference type="NCBI Taxonomy" id="4109"/>
    <lineage>
        <taxon>Eukaryota</taxon>
        <taxon>Viridiplantae</taxon>
        <taxon>Streptophyta</taxon>
        <taxon>Embryophyta</taxon>
        <taxon>Tracheophyta</taxon>
        <taxon>Spermatophyta</taxon>
        <taxon>Magnoliopsida</taxon>
        <taxon>eudicotyledons</taxon>
        <taxon>Gunneridae</taxon>
        <taxon>Pentapetalae</taxon>
        <taxon>asterids</taxon>
        <taxon>lamiids</taxon>
        <taxon>Solanales</taxon>
        <taxon>Solanaceae</taxon>
        <taxon>Solanoideae</taxon>
        <taxon>Solaneae</taxon>
        <taxon>Solanum</taxon>
    </lineage>
</organism>
<keyword evidence="3" id="KW-1185">Reference proteome</keyword>
<sequence length="716" mass="81849">MDKTPRKSPRLNKHAMAVDSPSIESSRSMNELTKTPNNRISNNINECIVIDSSASFIVPKKNIYVGDRILPHDSDFEDEIPLVRVKEKVFEGKFVHDSDFKDEVPLAKRLRINNVPYLKNIAGGSGISVSKPLNPKGPSSTLKKRKTLIQPLKIKKKQSRWCLYINMNVFVDITERLAKLIVEFRAVIGFKCGGVMDFDHDPNSTSKLLSRYFQRRWVDYGRGLSGQYFLYSWGNLSFFNLRHSISSQMARDLDHVKFEGFPLALQIWLSECCNKVDTSIAIRSSNRTPRIFNWDISKHKIFFDHLKKGMFRKYENQYMFKDVLFMEEELDVIEVEKLSNLNHSAFKKKSKRGSFARQSDNVQVHNDEMDNDKEVPHNSAHHAESDLSSTISKDLVKFAQEIDKALMDSSFKHIIEELKSIQKEGSTNKDAVGGVIVDFELNRNTPTLDDFVMPNMRQSQLVALETGQTYVSSLVDVEYGNICVTPLKVVEAGKTKFNQFGVGEGENTHHVRTKIPGKYAQSPYTNLSESGGTSVNTMKYCSWRHPFGEIDGLVSPFGLSRTSYLWGDLHVDVIMYYLRKFCKYGPNNSARVTTTDPFLLIGLYKSMMRGRPVVAQYIRGDKILSNTPWVDVDHVCIQVNSSIAFHCDYGLYTCAFVEYVCHGERYISMSIFNSKNLRLRFGALLWKYGKMKIDTEYVSEDEASKQGGMSNRRVKE</sequence>
<dbReference type="Proteomes" id="UP000824120">
    <property type="component" value="Chromosome 5"/>
</dbReference>
<evidence type="ECO:0000313" key="3">
    <source>
        <dbReference type="Proteomes" id="UP000824120"/>
    </source>
</evidence>